<protein>
    <submittedName>
        <fullName evidence="1">Uncharacterized protein</fullName>
    </submittedName>
</protein>
<name>A0A6I6JR73_9BACT</name>
<proteinExistence type="predicted"/>
<keyword evidence="2" id="KW-1185">Reference proteome</keyword>
<gene>
    <name evidence="1" type="ORF">GM418_18060</name>
</gene>
<evidence type="ECO:0000313" key="2">
    <source>
        <dbReference type="Proteomes" id="UP000428260"/>
    </source>
</evidence>
<dbReference type="Proteomes" id="UP000428260">
    <property type="component" value="Chromosome"/>
</dbReference>
<accession>A0A6I6JR73</accession>
<dbReference type="EMBL" id="CP046401">
    <property type="protein sequence ID" value="QGY45505.1"/>
    <property type="molecule type" value="Genomic_DNA"/>
</dbReference>
<dbReference type="RefSeq" id="WP_158868648.1">
    <property type="nucleotide sequence ID" value="NZ_CP046401.1"/>
</dbReference>
<organism evidence="1 2">
    <name type="scientific">Maribellus comscasis</name>
    <dbReference type="NCBI Taxonomy" id="2681766"/>
    <lineage>
        <taxon>Bacteria</taxon>
        <taxon>Pseudomonadati</taxon>
        <taxon>Bacteroidota</taxon>
        <taxon>Bacteroidia</taxon>
        <taxon>Marinilabiliales</taxon>
        <taxon>Prolixibacteraceae</taxon>
        <taxon>Maribellus</taxon>
    </lineage>
</organism>
<sequence>MGHKTTLNYLQKIRDVIPSQRFQDIAEELFSASSDELEAFWNIIYAGYSVEFALSNYTHLYDYVKTKNIEYADALKIVYTFYPGLDAGIFIKHPEWFELN</sequence>
<reference evidence="1 2" key="1">
    <citation type="submission" date="2019-11" db="EMBL/GenBank/DDBJ databases">
        <authorList>
            <person name="Zheng R.K."/>
            <person name="Sun C.M."/>
        </authorList>
    </citation>
    <scope>NUCLEOTIDE SEQUENCE [LARGE SCALE GENOMIC DNA]</scope>
    <source>
        <strain evidence="1 2">WC007</strain>
    </source>
</reference>
<evidence type="ECO:0000313" key="1">
    <source>
        <dbReference type="EMBL" id="QGY45505.1"/>
    </source>
</evidence>
<dbReference type="KEGG" id="mcos:GM418_18060"/>
<dbReference type="AlphaFoldDB" id="A0A6I6JR73"/>